<evidence type="ECO:0000256" key="10">
    <source>
        <dbReference type="ARBA" id="ARBA00023004"/>
    </source>
</evidence>
<reference evidence="15 16" key="1">
    <citation type="submission" date="2020-04" db="EMBL/GenBank/DDBJ databases">
        <title>Ramlibacter sp. G-1-2-2 isolated from soil.</title>
        <authorList>
            <person name="Dahal R.H."/>
        </authorList>
    </citation>
    <scope>NUCLEOTIDE SEQUENCE [LARGE SCALE GENOMIC DNA]</scope>
    <source>
        <strain evidence="15 16">G-1-2-2</strain>
    </source>
</reference>
<dbReference type="Pfam" id="PF01292">
    <property type="entry name" value="Ni_hydr_CYTB"/>
    <property type="match status" value="1"/>
</dbReference>
<dbReference type="GO" id="GO:0046872">
    <property type="term" value="F:metal ion binding"/>
    <property type="evidence" value="ECO:0007669"/>
    <property type="project" value="UniProtKB-KW"/>
</dbReference>
<organism evidence="15 16">
    <name type="scientific">Ramlibacter agri</name>
    <dbReference type="NCBI Taxonomy" id="2728837"/>
    <lineage>
        <taxon>Bacteria</taxon>
        <taxon>Pseudomonadati</taxon>
        <taxon>Pseudomonadota</taxon>
        <taxon>Betaproteobacteria</taxon>
        <taxon>Burkholderiales</taxon>
        <taxon>Comamonadaceae</taxon>
        <taxon>Ramlibacter</taxon>
    </lineage>
</organism>
<comment type="cofactor">
    <cofactor evidence="1">
        <name>heme b</name>
        <dbReference type="ChEBI" id="CHEBI:60344"/>
    </cofactor>
</comment>
<keyword evidence="7" id="KW-0479">Metal-binding</keyword>
<dbReference type="GO" id="GO:0022904">
    <property type="term" value="P:respiratory electron transport chain"/>
    <property type="evidence" value="ECO:0007669"/>
    <property type="project" value="InterPro"/>
</dbReference>
<dbReference type="AlphaFoldDB" id="A0A848GYP1"/>
<keyword evidence="8" id="KW-0249">Electron transport</keyword>
<comment type="similarity">
    <text evidence="12">Belongs to the cytochrome b561 family.</text>
</comment>
<evidence type="ECO:0000256" key="4">
    <source>
        <dbReference type="ARBA" id="ARBA00022475"/>
    </source>
</evidence>
<dbReference type="Gene3D" id="1.20.950.20">
    <property type="entry name" value="Transmembrane di-heme cytochromes, Chain C"/>
    <property type="match status" value="1"/>
</dbReference>
<keyword evidence="10" id="KW-0408">Iron</keyword>
<evidence type="ECO:0000256" key="13">
    <source>
        <dbReference type="SAM" id="Phobius"/>
    </source>
</evidence>
<dbReference type="InterPro" id="IPR016174">
    <property type="entry name" value="Di-haem_cyt_TM"/>
</dbReference>
<evidence type="ECO:0000313" key="16">
    <source>
        <dbReference type="Proteomes" id="UP000541185"/>
    </source>
</evidence>
<sequence length="183" mass="20074">MQRNPSTANHEKYGAAAQAFHWLIAILVLVAFIYGPGGSEQHVYSASTDFDRRLHETLGLCVLVLSALRLAWRMIDRQPDPEPVPRWMGWAAKAVQVALYVLLFVVPLTAITGAWLEGHALTWLGGDIAPRLTESHALGASIAELHGWLGDAILWIAGLHAAAALYHHFVLKDGVLRSMMPGR</sequence>
<dbReference type="GO" id="GO:0009055">
    <property type="term" value="F:electron transfer activity"/>
    <property type="evidence" value="ECO:0007669"/>
    <property type="project" value="InterPro"/>
</dbReference>
<evidence type="ECO:0000256" key="3">
    <source>
        <dbReference type="ARBA" id="ARBA00022448"/>
    </source>
</evidence>
<evidence type="ECO:0000256" key="1">
    <source>
        <dbReference type="ARBA" id="ARBA00001970"/>
    </source>
</evidence>
<keyword evidence="16" id="KW-1185">Reference proteome</keyword>
<evidence type="ECO:0000256" key="12">
    <source>
        <dbReference type="ARBA" id="ARBA00037975"/>
    </source>
</evidence>
<feature type="transmembrane region" description="Helical" evidence="13">
    <location>
        <begin position="57"/>
        <end position="76"/>
    </location>
</feature>
<keyword evidence="3" id="KW-0813">Transport</keyword>
<evidence type="ECO:0000256" key="7">
    <source>
        <dbReference type="ARBA" id="ARBA00022723"/>
    </source>
</evidence>
<dbReference type="GO" id="GO:0020037">
    <property type="term" value="F:heme binding"/>
    <property type="evidence" value="ECO:0007669"/>
    <property type="project" value="TreeGrafter"/>
</dbReference>
<dbReference type="EMBL" id="JABBFX010000001">
    <property type="protein sequence ID" value="NML43287.1"/>
    <property type="molecule type" value="Genomic_DNA"/>
</dbReference>
<evidence type="ECO:0000256" key="11">
    <source>
        <dbReference type="ARBA" id="ARBA00023136"/>
    </source>
</evidence>
<dbReference type="Proteomes" id="UP000541185">
    <property type="component" value="Unassembled WGS sequence"/>
</dbReference>
<keyword evidence="11 13" id="KW-0472">Membrane</keyword>
<proteinExistence type="inferred from homology"/>
<comment type="subcellular location">
    <subcellularLocation>
        <location evidence="2">Cell membrane</location>
        <topology evidence="2">Multi-pass membrane protein</topology>
    </subcellularLocation>
</comment>
<dbReference type="InterPro" id="IPR052168">
    <property type="entry name" value="Cytochrome_b561_oxidase"/>
</dbReference>
<evidence type="ECO:0000259" key="14">
    <source>
        <dbReference type="Pfam" id="PF01292"/>
    </source>
</evidence>
<evidence type="ECO:0000256" key="2">
    <source>
        <dbReference type="ARBA" id="ARBA00004651"/>
    </source>
</evidence>
<dbReference type="PANTHER" id="PTHR30529:SF1">
    <property type="entry name" value="CYTOCHROME B561 HOMOLOG 2"/>
    <property type="match status" value="1"/>
</dbReference>
<dbReference type="SUPFAM" id="SSF81342">
    <property type="entry name" value="Transmembrane di-heme cytochromes"/>
    <property type="match status" value="1"/>
</dbReference>
<evidence type="ECO:0000313" key="15">
    <source>
        <dbReference type="EMBL" id="NML43287.1"/>
    </source>
</evidence>
<feature type="domain" description="Cytochrome b561 bacterial/Ni-hydrogenase" evidence="14">
    <location>
        <begin position="13"/>
        <end position="182"/>
    </location>
</feature>
<gene>
    <name evidence="15" type="ORF">HHL11_05960</name>
</gene>
<keyword evidence="4" id="KW-1003">Cell membrane</keyword>
<dbReference type="PANTHER" id="PTHR30529">
    <property type="entry name" value="CYTOCHROME B561"/>
    <property type="match status" value="1"/>
</dbReference>
<dbReference type="RefSeq" id="WP_169417506.1">
    <property type="nucleotide sequence ID" value="NZ_JABBFX010000001.1"/>
</dbReference>
<protein>
    <submittedName>
        <fullName evidence="15">Cytochrome b</fullName>
    </submittedName>
</protein>
<keyword evidence="6 13" id="KW-0812">Transmembrane</keyword>
<feature type="transmembrane region" description="Helical" evidence="13">
    <location>
        <begin position="20"/>
        <end position="37"/>
    </location>
</feature>
<evidence type="ECO:0000256" key="9">
    <source>
        <dbReference type="ARBA" id="ARBA00022989"/>
    </source>
</evidence>
<feature type="transmembrane region" description="Helical" evidence="13">
    <location>
        <begin position="152"/>
        <end position="171"/>
    </location>
</feature>
<feature type="transmembrane region" description="Helical" evidence="13">
    <location>
        <begin position="97"/>
        <end position="116"/>
    </location>
</feature>
<evidence type="ECO:0000256" key="6">
    <source>
        <dbReference type="ARBA" id="ARBA00022692"/>
    </source>
</evidence>
<evidence type="ECO:0000256" key="5">
    <source>
        <dbReference type="ARBA" id="ARBA00022617"/>
    </source>
</evidence>
<dbReference type="InterPro" id="IPR011577">
    <property type="entry name" value="Cyt_b561_bac/Ni-Hgenase"/>
</dbReference>
<keyword evidence="9 13" id="KW-1133">Transmembrane helix</keyword>
<evidence type="ECO:0000256" key="8">
    <source>
        <dbReference type="ARBA" id="ARBA00022982"/>
    </source>
</evidence>
<accession>A0A848GYP1</accession>
<comment type="caution">
    <text evidence="15">The sequence shown here is derived from an EMBL/GenBank/DDBJ whole genome shotgun (WGS) entry which is preliminary data.</text>
</comment>
<name>A0A848GYP1_9BURK</name>
<keyword evidence="5" id="KW-0349">Heme</keyword>
<dbReference type="GO" id="GO:0005886">
    <property type="term" value="C:plasma membrane"/>
    <property type="evidence" value="ECO:0007669"/>
    <property type="project" value="UniProtKB-SubCell"/>
</dbReference>